<dbReference type="Proteomes" id="UP000265836">
    <property type="component" value="Unassembled WGS sequence"/>
</dbReference>
<comment type="caution">
    <text evidence="2">The sequence shown here is derived from an EMBL/GenBank/DDBJ whole genome shotgun (WGS) entry which is preliminary data.</text>
</comment>
<evidence type="ECO:0000256" key="1">
    <source>
        <dbReference type="SAM" id="SignalP"/>
    </source>
</evidence>
<evidence type="ECO:0008006" key="4">
    <source>
        <dbReference type="Google" id="ProtNLM"/>
    </source>
</evidence>
<evidence type="ECO:0000313" key="2">
    <source>
        <dbReference type="EMBL" id="RIA31616.1"/>
    </source>
</evidence>
<protein>
    <recommendedName>
        <fullName evidence="4">Lipoprotein</fullName>
    </recommendedName>
</protein>
<keyword evidence="1" id="KW-0732">Signal</keyword>
<dbReference type="RefSeq" id="WP_137010783.1">
    <property type="nucleotide sequence ID" value="NZ_QXDA01000003.1"/>
</dbReference>
<evidence type="ECO:0000313" key="3">
    <source>
        <dbReference type="Proteomes" id="UP000265836"/>
    </source>
</evidence>
<proteinExistence type="predicted"/>
<accession>A0A397N2R8</accession>
<gene>
    <name evidence="2" type="ORF">DFO61_2340</name>
</gene>
<feature type="chain" id="PRO_5017284646" description="Lipoprotein" evidence="1">
    <location>
        <begin position="23"/>
        <end position="147"/>
    </location>
</feature>
<organism evidence="2 3">
    <name type="scientific">Ectopseudomonas oleovorans</name>
    <name type="common">Pseudomonas oleovorans</name>
    <dbReference type="NCBI Taxonomy" id="301"/>
    <lineage>
        <taxon>Bacteria</taxon>
        <taxon>Pseudomonadati</taxon>
        <taxon>Pseudomonadota</taxon>
        <taxon>Gammaproteobacteria</taxon>
        <taxon>Pseudomonadales</taxon>
        <taxon>Pseudomonadaceae</taxon>
        <taxon>Ectopseudomonas</taxon>
    </lineage>
</organism>
<dbReference type="AlphaFoldDB" id="A0A397N2R8"/>
<dbReference type="EMBL" id="QXDA01000003">
    <property type="protein sequence ID" value="RIA31616.1"/>
    <property type="molecule type" value="Genomic_DNA"/>
</dbReference>
<dbReference type="PROSITE" id="PS51257">
    <property type="entry name" value="PROKAR_LIPOPROTEIN"/>
    <property type="match status" value="1"/>
</dbReference>
<name>A0A397N2R8_ECTOL</name>
<feature type="signal peptide" evidence="1">
    <location>
        <begin position="1"/>
        <end position="22"/>
    </location>
</feature>
<reference evidence="2 3" key="1">
    <citation type="submission" date="2018-08" db="EMBL/GenBank/DDBJ databases">
        <title>Genome sequencing of rice bacterial endophytes.</title>
        <authorList>
            <person name="Venturi V."/>
        </authorList>
    </citation>
    <scope>NUCLEOTIDE SEQUENCE [LARGE SCALE GENOMIC DNA]</scope>
    <source>
        <strain evidence="2 3">E1205</strain>
    </source>
</reference>
<sequence>MKYLISASLLVLLAGCASQQKSDNTIYMEAATQFASTLPPDQKTLSFPSIKIPSHAMLADSLTIASGGGANSTQLQQELLAAKASGSTGFLIIGSSSALDLAVIEGATDSQDLSGMSIFYSGSTDKKSEIRSAIEKSKASFHYISAE</sequence>